<accession>A0AAD5RYX7</accession>
<keyword evidence="1" id="KW-0812">Transmembrane</keyword>
<sequence length="84" mass="9659">MDAILSNPPLRQAFNLGILIGVAIHFAIIFALTIIYFLSLLLVRRINLSAMGINEKEFRTIYEVILQHRRLQQANLPKEGRRTL</sequence>
<keyword evidence="1" id="KW-1133">Transmembrane helix</keyword>
<dbReference type="EMBL" id="JAKWBI020000019">
    <property type="protein sequence ID" value="KAJ2906056.1"/>
    <property type="molecule type" value="Genomic_DNA"/>
</dbReference>
<feature type="transmembrane region" description="Helical" evidence="1">
    <location>
        <begin position="16"/>
        <end position="43"/>
    </location>
</feature>
<reference evidence="2" key="1">
    <citation type="submission" date="2022-07" db="EMBL/GenBank/DDBJ databases">
        <title>Draft genome sequence of Zalerion maritima ATCC 34329, a (micro)plastics degrading marine fungus.</title>
        <authorList>
            <person name="Paco A."/>
            <person name="Goncalves M.F.M."/>
            <person name="Rocha-Santos T.A.P."/>
            <person name="Alves A."/>
        </authorList>
    </citation>
    <scope>NUCLEOTIDE SEQUENCE</scope>
    <source>
        <strain evidence="2">ATCC 34329</strain>
    </source>
</reference>
<comment type="caution">
    <text evidence="2">The sequence shown here is derived from an EMBL/GenBank/DDBJ whole genome shotgun (WGS) entry which is preliminary data.</text>
</comment>
<proteinExistence type="predicted"/>
<protein>
    <submittedName>
        <fullName evidence="2">Uncharacterized protein</fullName>
    </submittedName>
</protein>
<evidence type="ECO:0000313" key="2">
    <source>
        <dbReference type="EMBL" id="KAJ2906056.1"/>
    </source>
</evidence>
<keyword evidence="3" id="KW-1185">Reference proteome</keyword>
<organism evidence="2 3">
    <name type="scientific">Zalerion maritima</name>
    <dbReference type="NCBI Taxonomy" id="339359"/>
    <lineage>
        <taxon>Eukaryota</taxon>
        <taxon>Fungi</taxon>
        <taxon>Dikarya</taxon>
        <taxon>Ascomycota</taxon>
        <taxon>Pezizomycotina</taxon>
        <taxon>Sordariomycetes</taxon>
        <taxon>Lulworthiomycetidae</taxon>
        <taxon>Lulworthiales</taxon>
        <taxon>Lulworthiaceae</taxon>
        <taxon>Zalerion</taxon>
    </lineage>
</organism>
<evidence type="ECO:0000313" key="3">
    <source>
        <dbReference type="Proteomes" id="UP001201980"/>
    </source>
</evidence>
<keyword evidence="1" id="KW-0472">Membrane</keyword>
<dbReference type="Proteomes" id="UP001201980">
    <property type="component" value="Unassembled WGS sequence"/>
</dbReference>
<gene>
    <name evidence="2" type="ORF">MKZ38_003093</name>
</gene>
<evidence type="ECO:0000256" key="1">
    <source>
        <dbReference type="SAM" id="Phobius"/>
    </source>
</evidence>
<name>A0AAD5RYX7_9PEZI</name>
<dbReference type="AlphaFoldDB" id="A0AAD5RYX7"/>